<dbReference type="PIRSF" id="PIRSF008756">
    <property type="entry name" value="P_tr_PHO88"/>
    <property type="match status" value="1"/>
</dbReference>
<dbReference type="InterPro" id="IPR012098">
    <property type="entry name" value="SND3_fun"/>
</dbReference>
<name>A0A0C3KZH6_9AGAM</name>
<keyword evidence="2" id="KW-0812">Transmembrane</keyword>
<dbReference type="GO" id="GO:0005783">
    <property type="term" value="C:endoplasmic reticulum"/>
    <property type="evidence" value="ECO:0007669"/>
    <property type="project" value="InterPro"/>
</dbReference>
<proteinExistence type="predicted"/>
<gene>
    <name evidence="4" type="ORF">M407DRAFT_243607</name>
    <name evidence="3" type="ORF">M407DRAFT_246849</name>
</gene>
<evidence type="ECO:0000256" key="2">
    <source>
        <dbReference type="SAM" id="Phobius"/>
    </source>
</evidence>
<organism evidence="4 5">
    <name type="scientific">Tulasnella calospora MUT 4182</name>
    <dbReference type="NCBI Taxonomy" id="1051891"/>
    <lineage>
        <taxon>Eukaryota</taxon>
        <taxon>Fungi</taxon>
        <taxon>Dikarya</taxon>
        <taxon>Basidiomycota</taxon>
        <taxon>Agaricomycotina</taxon>
        <taxon>Agaricomycetes</taxon>
        <taxon>Cantharellales</taxon>
        <taxon>Tulasnellaceae</taxon>
        <taxon>Tulasnella</taxon>
    </lineage>
</organism>
<reference evidence="5" key="2">
    <citation type="submission" date="2015-01" db="EMBL/GenBank/DDBJ databases">
        <title>Evolutionary Origins and Diversification of the Mycorrhizal Mutualists.</title>
        <authorList>
            <consortium name="DOE Joint Genome Institute"/>
            <consortium name="Mycorrhizal Genomics Consortium"/>
            <person name="Kohler A."/>
            <person name="Kuo A."/>
            <person name="Nagy L.G."/>
            <person name="Floudas D."/>
            <person name="Copeland A."/>
            <person name="Barry K.W."/>
            <person name="Cichocki N."/>
            <person name="Veneault-Fourrey C."/>
            <person name="LaButti K."/>
            <person name="Lindquist E.A."/>
            <person name="Lipzen A."/>
            <person name="Lundell T."/>
            <person name="Morin E."/>
            <person name="Murat C."/>
            <person name="Riley R."/>
            <person name="Ohm R."/>
            <person name="Sun H."/>
            <person name="Tunlid A."/>
            <person name="Henrissat B."/>
            <person name="Grigoriev I.V."/>
            <person name="Hibbett D.S."/>
            <person name="Martin F."/>
        </authorList>
    </citation>
    <scope>NUCLEOTIDE SEQUENCE [LARGE SCALE GENOMIC DNA]</scope>
    <source>
        <strain evidence="5">MUT 4182</strain>
    </source>
</reference>
<dbReference type="OrthoDB" id="18139at2759"/>
<keyword evidence="2" id="KW-0472">Membrane</keyword>
<feature type="compositionally biased region" description="Basic and acidic residues" evidence="1">
    <location>
        <begin position="171"/>
        <end position="186"/>
    </location>
</feature>
<dbReference type="HOGENOM" id="CLU_099163_0_0_1"/>
<dbReference type="PANTHER" id="PTHR28112:SF1">
    <property type="entry name" value="SRP-INDEPENDENT TARGETING PROTEIN 3"/>
    <property type="match status" value="1"/>
</dbReference>
<dbReference type="PANTHER" id="PTHR28112">
    <property type="entry name" value="SRP-INDEPENDENT TARGETING PROTEIN 3"/>
    <property type="match status" value="1"/>
</dbReference>
<dbReference type="AlphaFoldDB" id="A0A0C3KZH6"/>
<sequence length="186" mass="20471">MNAQIANLAVSLGAMQLARKIPFEDPDTLMYVRIAYVSVQLVILATYYFTSQTIKKKNDLTVLKFVEPASPMDPNSGGLTTTTVRDYDLAETSKAVKGVYFGIAMMCFLHGYMKYTQPLFIQSLMGLKALYDSNEISIHILGKSATGDLERPFKAAPGLFGPTGPQTDAASIKEAEEKEKQAKKEE</sequence>
<dbReference type="GO" id="GO:0005739">
    <property type="term" value="C:mitochondrion"/>
    <property type="evidence" value="ECO:0007669"/>
    <property type="project" value="TreeGrafter"/>
</dbReference>
<reference evidence="4 5" key="1">
    <citation type="submission" date="2014-04" db="EMBL/GenBank/DDBJ databases">
        <authorList>
            <consortium name="DOE Joint Genome Institute"/>
            <person name="Kuo A."/>
            <person name="Girlanda M."/>
            <person name="Perotto S."/>
            <person name="Kohler A."/>
            <person name="Nagy L.G."/>
            <person name="Floudas D."/>
            <person name="Copeland A."/>
            <person name="Barry K.W."/>
            <person name="Cichocki N."/>
            <person name="Veneault-Fourrey C."/>
            <person name="LaButti K."/>
            <person name="Lindquist E.A."/>
            <person name="Lipzen A."/>
            <person name="Lundell T."/>
            <person name="Morin E."/>
            <person name="Murat C."/>
            <person name="Sun H."/>
            <person name="Tunlid A."/>
            <person name="Henrissat B."/>
            <person name="Grigoriev I.V."/>
            <person name="Hibbett D.S."/>
            <person name="Martin F."/>
            <person name="Nordberg H.P."/>
            <person name="Cantor M.N."/>
            <person name="Hua S.X."/>
        </authorList>
    </citation>
    <scope>NUCLEOTIDE SEQUENCE [LARGE SCALE GENOMIC DNA]</scope>
    <source>
        <strain evidence="4 5">MUT 4182</strain>
    </source>
</reference>
<evidence type="ECO:0000313" key="5">
    <source>
        <dbReference type="Proteomes" id="UP000054248"/>
    </source>
</evidence>
<reference evidence="4" key="3">
    <citation type="submission" date="2015-02" db="EMBL/GenBank/DDBJ databases">
        <title>Evolutionary Origins and Diversification of the Mycorrhizal Mutualists.</title>
        <authorList>
            <consortium name="DOE Joint Genome Institute"/>
            <consortium name="Mycorrhizal Genomics Consortium"/>
            <person name="Kohler A."/>
            <person name="Kuo A."/>
            <person name="Nagy L.G."/>
            <person name="Floudas D."/>
            <person name="Copeland A."/>
            <person name="Barry K.W."/>
            <person name="Cichocki N."/>
            <person name="Veneault-Fourrey C."/>
            <person name="LaButti K."/>
            <person name="Lindquist E.A."/>
            <person name="Lipzen A."/>
            <person name="Lundell T."/>
            <person name="Morin E."/>
            <person name="Murat C."/>
            <person name="Riley R."/>
            <person name="Ohm R."/>
            <person name="Sun H."/>
            <person name="Tunlid A."/>
            <person name="Henrissat B."/>
            <person name="Grigoriev I.V."/>
            <person name="Hibbett D.S."/>
            <person name="Martin F."/>
        </authorList>
    </citation>
    <scope>NUCLEOTIDE SEQUENCE</scope>
    <source>
        <strain evidence="4 5">MUT 4182</strain>
    </source>
</reference>
<dbReference type="STRING" id="1051891.A0A0C3KZH6"/>
<evidence type="ECO:0000256" key="1">
    <source>
        <dbReference type="SAM" id="MobiDB-lite"/>
    </source>
</evidence>
<keyword evidence="2" id="KW-1133">Transmembrane helix</keyword>
<protein>
    <recommendedName>
        <fullName evidence="6">Inorganic phosphate transporter</fullName>
    </recommendedName>
</protein>
<dbReference type="EMBL" id="KN823430">
    <property type="protein sequence ID" value="KIO17102.1"/>
    <property type="molecule type" value="Genomic_DNA"/>
</dbReference>
<dbReference type="GO" id="GO:0045047">
    <property type="term" value="P:protein targeting to ER"/>
    <property type="evidence" value="ECO:0007669"/>
    <property type="project" value="InterPro"/>
</dbReference>
<dbReference type="Pfam" id="PF10032">
    <property type="entry name" value="Pho88"/>
    <property type="match status" value="1"/>
</dbReference>
<dbReference type="Proteomes" id="UP000054248">
    <property type="component" value="Unassembled WGS sequence"/>
</dbReference>
<evidence type="ECO:0000313" key="3">
    <source>
        <dbReference type="EMBL" id="KIO17102.1"/>
    </source>
</evidence>
<keyword evidence="5" id="KW-1185">Reference proteome</keyword>
<evidence type="ECO:0000313" key="4">
    <source>
        <dbReference type="EMBL" id="KIO26803.1"/>
    </source>
</evidence>
<feature type="transmembrane region" description="Helical" evidence="2">
    <location>
        <begin position="30"/>
        <end position="49"/>
    </location>
</feature>
<dbReference type="EMBL" id="KN823019">
    <property type="protein sequence ID" value="KIO26803.1"/>
    <property type="molecule type" value="Genomic_DNA"/>
</dbReference>
<evidence type="ECO:0008006" key="6">
    <source>
        <dbReference type="Google" id="ProtNLM"/>
    </source>
</evidence>
<feature type="region of interest" description="Disordered" evidence="1">
    <location>
        <begin position="154"/>
        <end position="186"/>
    </location>
</feature>
<accession>A0A0C3KZH6</accession>